<dbReference type="GO" id="GO:0000266">
    <property type="term" value="P:mitochondrial fission"/>
    <property type="evidence" value="ECO:0007669"/>
    <property type="project" value="TreeGrafter"/>
</dbReference>
<dbReference type="Pfam" id="PF01031">
    <property type="entry name" value="Dynamin_M"/>
    <property type="match status" value="1"/>
</dbReference>
<dbReference type="GO" id="GO:0005739">
    <property type="term" value="C:mitochondrion"/>
    <property type="evidence" value="ECO:0007669"/>
    <property type="project" value="TreeGrafter"/>
</dbReference>
<feature type="domain" description="GED" evidence="4">
    <location>
        <begin position="663"/>
        <end position="754"/>
    </location>
</feature>
<dbReference type="Gene3D" id="3.40.50.300">
    <property type="entry name" value="P-loop containing nucleotide triphosphate hydrolases"/>
    <property type="match status" value="1"/>
</dbReference>
<dbReference type="PROSITE" id="PS51388">
    <property type="entry name" value="GED"/>
    <property type="match status" value="1"/>
</dbReference>
<dbReference type="GO" id="GO:0048312">
    <property type="term" value="P:intracellular distribution of mitochondria"/>
    <property type="evidence" value="ECO:0007669"/>
    <property type="project" value="TreeGrafter"/>
</dbReference>
<dbReference type="Pfam" id="PF00350">
    <property type="entry name" value="Dynamin_N"/>
    <property type="match status" value="1"/>
</dbReference>
<reference evidence="6 7" key="1">
    <citation type="submission" date="2019-04" db="EMBL/GenBank/DDBJ databases">
        <title>Comparative genomics and transcriptomics to analyze fruiting body development in filamentous ascomycetes.</title>
        <authorList>
            <consortium name="DOE Joint Genome Institute"/>
            <person name="Lutkenhaus R."/>
            <person name="Traeger S."/>
            <person name="Breuer J."/>
            <person name="Kuo A."/>
            <person name="Lipzen A."/>
            <person name="Pangilinan J."/>
            <person name="Dilworth D."/>
            <person name="Sandor L."/>
            <person name="Poggeler S."/>
            <person name="Barry K."/>
            <person name="Grigoriev I.V."/>
            <person name="Nowrousian M."/>
        </authorList>
    </citation>
    <scope>NUCLEOTIDE SEQUENCE [LARGE SCALE GENOMIC DNA]</scope>
    <source>
        <strain evidence="6 7">CBS 389.68</strain>
    </source>
</reference>
<dbReference type="GO" id="GO:0006897">
    <property type="term" value="P:endocytosis"/>
    <property type="evidence" value="ECO:0007669"/>
    <property type="project" value="TreeGrafter"/>
</dbReference>
<dbReference type="GO" id="GO:0016020">
    <property type="term" value="C:membrane"/>
    <property type="evidence" value="ECO:0007669"/>
    <property type="project" value="TreeGrafter"/>
</dbReference>
<dbReference type="PANTHER" id="PTHR11566:SF21">
    <property type="entry name" value="DYNAMIN RELATED PROTEIN 1, ISOFORM A"/>
    <property type="match status" value="1"/>
</dbReference>
<dbReference type="PRINTS" id="PR00195">
    <property type="entry name" value="DYNAMIN"/>
</dbReference>
<keyword evidence="2" id="KW-0342">GTP-binding</keyword>
<name>A0A4V3SI64_9PEZI</name>
<evidence type="ECO:0000259" key="5">
    <source>
        <dbReference type="PROSITE" id="PS51718"/>
    </source>
</evidence>
<feature type="compositionally biased region" description="Basic and acidic residues" evidence="3">
    <location>
        <begin position="37"/>
        <end position="48"/>
    </location>
</feature>
<dbReference type="STRING" id="341454.A0A4V3SI64"/>
<feature type="region of interest" description="Disordered" evidence="3">
    <location>
        <begin position="19"/>
        <end position="51"/>
    </location>
</feature>
<evidence type="ECO:0000313" key="6">
    <source>
        <dbReference type="EMBL" id="TGZ78914.1"/>
    </source>
</evidence>
<dbReference type="AlphaFoldDB" id="A0A4V3SI64"/>
<dbReference type="InterPro" id="IPR000375">
    <property type="entry name" value="Dynamin_stalk"/>
</dbReference>
<dbReference type="GO" id="GO:0003924">
    <property type="term" value="F:GTPase activity"/>
    <property type="evidence" value="ECO:0007669"/>
    <property type="project" value="InterPro"/>
</dbReference>
<dbReference type="GO" id="GO:0016559">
    <property type="term" value="P:peroxisome fission"/>
    <property type="evidence" value="ECO:0007669"/>
    <property type="project" value="TreeGrafter"/>
</dbReference>
<dbReference type="Gene3D" id="1.20.120.1240">
    <property type="entry name" value="Dynamin, middle domain"/>
    <property type="match status" value="1"/>
</dbReference>
<protein>
    <recommendedName>
        <fullName evidence="8">P-loop containing nucleoside triphosphate hydrolase protein</fullName>
    </recommendedName>
</protein>
<dbReference type="InterPro" id="IPR030381">
    <property type="entry name" value="G_DYNAMIN_dom"/>
</dbReference>
<evidence type="ECO:0000313" key="7">
    <source>
        <dbReference type="Proteomes" id="UP000298138"/>
    </source>
</evidence>
<dbReference type="EMBL" id="ML220136">
    <property type="protein sequence ID" value="TGZ78914.1"/>
    <property type="molecule type" value="Genomic_DNA"/>
</dbReference>
<dbReference type="InParanoid" id="A0A4V3SI64"/>
<feature type="compositionally biased region" description="Polar residues" evidence="3">
    <location>
        <begin position="19"/>
        <end position="34"/>
    </location>
</feature>
<dbReference type="InterPro" id="IPR022812">
    <property type="entry name" value="Dynamin"/>
</dbReference>
<gene>
    <name evidence="6" type="ORF">EX30DRAFT_397439</name>
</gene>
<feature type="domain" description="Dynamin-type G" evidence="5">
    <location>
        <begin position="101"/>
        <end position="395"/>
    </location>
</feature>
<dbReference type="PROSITE" id="PS51718">
    <property type="entry name" value="G_DYNAMIN_2"/>
    <property type="match status" value="1"/>
</dbReference>
<dbReference type="Proteomes" id="UP000298138">
    <property type="component" value="Unassembled WGS sequence"/>
</dbReference>
<keyword evidence="7" id="KW-1185">Reference proteome</keyword>
<dbReference type="GO" id="GO:0008017">
    <property type="term" value="F:microtubule binding"/>
    <property type="evidence" value="ECO:0007669"/>
    <property type="project" value="TreeGrafter"/>
</dbReference>
<dbReference type="SMART" id="SM00053">
    <property type="entry name" value="DYNc"/>
    <property type="match status" value="1"/>
</dbReference>
<accession>A0A4V3SI64</accession>
<keyword evidence="1" id="KW-0547">Nucleotide-binding</keyword>
<sequence length="754" mass="85120">MLSRSLNLILQSLPSPLHILQQSSSPSTMTNPRSKPNKNEATNKKADPDIQNLSIKNESTLEKTDAGEITFTDTASDLGGGEITRLFNIIDQLRECGVAEDISLPQLVVVGDQSSGKSSLLEALTGIPFPVAATLCTRFATQINFRRAQHSSVQVVVLPSKDATGNIRAKKASKTYPKMTGLIFEKILAEASVEMGLPQPGETTENILPSTARFSDDVLKIDISGPDQPLFSVVDVPGLFQTATIHQTEDDIAIVEQLVTRYIKNPRTIIMAVASSLNDIANQKVIQLAKEADPKGSRTVGILTKPDAVQHGDESRVIEVAQNKVARLTHGWFVVRNRSPDEVRRGITADQRIINERFFFQKDPWNALEKSQVGCESLKTFLRKLLLSHIRKEYPLIVKELDNLYQRCRDDIKELGPPRETPEQQRKLLLEISNKFHMVTRDALMGNYQLSALEFKQLRLRTVIYDLRDKFVQEICSHGHLYFLDTKKDTEIRKIHDWICETYLKCRGPELPGLVNHTVMRILFQLQTEGWSKIAESLIESVKDLVDSFTQQLLAQTCGDPELRMNIWNLLDAEMEMANERAKEELQQILTDERGDILITHEVNFNSSVEESRKKRYISDLSGNKDESLDVSSRASLNAPKMVEEPLFDLFNRSFRTQEEQAILEIFDYLRSYYLIARSRFIDNVAIQVVERHFLGTGGSARSFSPKLVGELTDEQLQDVAGEDFGVVQQRRGLATRLERLEKAKKIARAGYGI</sequence>
<dbReference type="InterPro" id="IPR001401">
    <property type="entry name" value="Dynamin_GTPase"/>
</dbReference>
<dbReference type="GO" id="GO:0005874">
    <property type="term" value="C:microtubule"/>
    <property type="evidence" value="ECO:0007669"/>
    <property type="project" value="TreeGrafter"/>
</dbReference>
<evidence type="ECO:0000256" key="3">
    <source>
        <dbReference type="SAM" id="MobiDB-lite"/>
    </source>
</evidence>
<dbReference type="InterPro" id="IPR003130">
    <property type="entry name" value="GED"/>
</dbReference>
<dbReference type="GO" id="GO:0005525">
    <property type="term" value="F:GTP binding"/>
    <property type="evidence" value="ECO:0007669"/>
    <property type="project" value="InterPro"/>
</dbReference>
<dbReference type="InterPro" id="IPR045063">
    <property type="entry name" value="Dynamin_N"/>
</dbReference>
<dbReference type="InterPro" id="IPR020850">
    <property type="entry name" value="GED_dom"/>
</dbReference>
<proteinExistence type="predicted"/>
<evidence type="ECO:0000256" key="2">
    <source>
        <dbReference type="ARBA" id="ARBA00023134"/>
    </source>
</evidence>
<dbReference type="InterPro" id="IPR027417">
    <property type="entry name" value="P-loop_NTPase"/>
</dbReference>
<organism evidence="6 7">
    <name type="scientific">Ascodesmis nigricans</name>
    <dbReference type="NCBI Taxonomy" id="341454"/>
    <lineage>
        <taxon>Eukaryota</taxon>
        <taxon>Fungi</taxon>
        <taxon>Dikarya</taxon>
        <taxon>Ascomycota</taxon>
        <taxon>Pezizomycotina</taxon>
        <taxon>Pezizomycetes</taxon>
        <taxon>Pezizales</taxon>
        <taxon>Ascodesmidaceae</taxon>
        <taxon>Ascodesmis</taxon>
    </lineage>
</organism>
<dbReference type="Pfam" id="PF02212">
    <property type="entry name" value="GED"/>
    <property type="match status" value="1"/>
</dbReference>
<dbReference type="OrthoDB" id="415706at2759"/>
<dbReference type="FunFam" id="3.40.50.300:FF:001425">
    <property type="entry name" value="Dynamin GTPase, putative"/>
    <property type="match status" value="1"/>
</dbReference>
<dbReference type="PANTHER" id="PTHR11566">
    <property type="entry name" value="DYNAMIN"/>
    <property type="match status" value="1"/>
</dbReference>
<evidence type="ECO:0000256" key="1">
    <source>
        <dbReference type="ARBA" id="ARBA00022741"/>
    </source>
</evidence>
<dbReference type="SUPFAM" id="SSF52540">
    <property type="entry name" value="P-loop containing nucleoside triphosphate hydrolases"/>
    <property type="match status" value="1"/>
</dbReference>
<dbReference type="CDD" id="cd08771">
    <property type="entry name" value="DLP_1"/>
    <property type="match status" value="1"/>
</dbReference>
<evidence type="ECO:0000259" key="4">
    <source>
        <dbReference type="PROSITE" id="PS51388"/>
    </source>
</evidence>
<evidence type="ECO:0008006" key="8">
    <source>
        <dbReference type="Google" id="ProtNLM"/>
    </source>
</evidence>